<comment type="caution">
    <text evidence="1">The sequence shown here is derived from an EMBL/GenBank/DDBJ whole genome shotgun (WGS) entry which is preliminary data.</text>
</comment>
<dbReference type="Proteomes" id="UP000601435">
    <property type="component" value="Unassembled WGS sequence"/>
</dbReference>
<organism evidence="1 2">
    <name type="scientific">Symbiodinium necroappetens</name>
    <dbReference type="NCBI Taxonomy" id="1628268"/>
    <lineage>
        <taxon>Eukaryota</taxon>
        <taxon>Sar</taxon>
        <taxon>Alveolata</taxon>
        <taxon>Dinophyceae</taxon>
        <taxon>Suessiales</taxon>
        <taxon>Symbiodiniaceae</taxon>
        <taxon>Symbiodinium</taxon>
    </lineage>
</organism>
<sequence>MTSEPEHSPFLVSVKHGFIHVDIDRQPASLRARTMSPRRADRSIKVQQEESEWLRQARELSRTVASPPLTPEERRLNSALRGLVRRHARALKCGGVGLHLSDLGKLSRDDREWQAVVGSPMSKDLVARVVRPGDVELQFNSESHKEVIILKYRI</sequence>
<accession>A0A813AII4</accession>
<dbReference type="AlphaFoldDB" id="A0A813AII4"/>
<dbReference type="EMBL" id="CAJNJA010058807">
    <property type="protein sequence ID" value="CAE7865635.1"/>
    <property type="molecule type" value="Genomic_DNA"/>
</dbReference>
<name>A0A813AII4_9DINO</name>
<dbReference type="OrthoDB" id="10276506at2759"/>
<proteinExistence type="predicted"/>
<protein>
    <submittedName>
        <fullName evidence="1">CLASP protein</fullName>
    </submittedName>
</protein>
<gene>
    <name evidence="1" type="primary">CLASP</name>
    <name evidence="1" type="ORF">SNEC2469_LOCUS27697</name>
</gene>
<evidence type="ECO:0000313" key="1">
    <source>
        <dbReference type="EMBL" id="CAE7865635.1"/>
    </source>
</evidence>
<keyword evidence="2" id="KW-1185">Reference proteome</keyword>
<evidence type="ECO:0000313" key="2">
    <source>
        <dbReference type="Proteomes" id="UP000601435"/>
    </source>
</evidence>
<reference evidence="1" key="1">
    <citation type="submission" date="2021-02" db="EMBL/GenBank/DDBJ databases">
        <authorList>
            <person name="Dougan E. K."/>
            <person name="Rhodes N."/>
            <person name="Thang M."/>
            <person name="Chan C."/>
        </authorList>
    </citation>
    <scope>NUCLEOTIDE SEQUENCE</scope>
</reference>